<feature type="domain" description="Tryptophan synthase beta chain-like PALP" evidence="1">
    <location>
        <begin position="150"/>
        <end position="290"/>
    </location>
</feature>
<dbReference type="Pfam" id="PF00291">
    <property type="entry name" value="PALP"/>
    <property type="match status" value="1"/>
</dbReference>
<sequence>MSGMMKKITRESKLSLQVDTSDYLGTKCYIETGWATAFNSATHELLNCSKLDAFVTNQTTKVDTSQVDDINLRAGSPYRIFGLMSGIPMMIGGHKSDWVVTGMFSTRDDLRARDPSDQLVEGPYCQTEVVQVRIKLRARQSSLDGMGEQTYTTGPEIWQQTKKVGGLNGFVCLTGTGGTLDGVTRYLKGVSNGKVRCFLADPPGSVLYSFIKSGGELIDRTGSSITKEINSGLIDDAIYVSDEVSIEMVYRMLDKEGIYLSASSALNVVAAVKMAEQMGKGKRIVTMLCDSASKYQSRLFSKSWLESKNLYSSIPERLKKYSILAWNQPCLY</sequence>
<reference evidence="2" key="1">
    <citation type="submission" date="2022-06" db="EMBL/GenBank/DDBJ databases">
        <authorList>
            <consortium name="SYNGENTA / RWTH Aachen University"/>
        </authorList>
    </citation>
    <scope>NUCLEOTIDE SEQUENCE</scope>
</reference>
<keyword evidence="3" id="KW-1185">Reference proteome</keyword>
<comment type="caution">
    <text evidence="2">The sequence shown here is derived from an EMBL/GenBank/DDBJ whole genome shotgun (WGS) entry which is preliminary data.</text>
</comment>
<protein>
    <submittedName>
        <fullName evidence="2">Tryptophan synthase beta subunit-like PLP-dependent enzyme</fullName>
    </submittedName>
</protein>
<dbReference type="PANTHER" id="PTHR10314">
    <property type="entry name" value="CYSTATHIONINE BETA-SYNTHASE"/>
    <property type="match status" value="1"/>
</dbReference>
<dbReference type="InterPro" id="IPR050214">
    <property type="entry name" value="Cys_Synth/Cystath_Beta-Synth"/>
</dbReference>
<dbReference type="EMBL" id="CALTRL010000775">
    <property type="protein sequence ID" value="CAH7669629.1"/>
    <property type="molecule type" value="Genomic_DNA"/>
</dbReference>
<dbReference type="InterPro" id="IPR001926">
    <property type="entry name" value="TrpB-like_PALP"/>
</dbReference>
<accession>A0AAV0AN04</accession>
<dbReference type="InterPro" id="IPR036052">
    <property type="entry name" value="TrpB-like_PALP_sf"/>
</dbReference>
<evidence type="ECO:0000313" key="2">
    <source>
        <dbReference type="EMBL" id="CAH7669629.1"/>
    </source>
</evidence>
<gene>
    <name evidence="2" type="ORF">PPACK8108_LOCUS4270</name>
</gene>
<organism evidence="2 3">
    <name type="scientific">Phakopsora pachyrhizi</name>
    <name type="common">Asian soybean rust disease fungus</name>
    <dbReference type="NCBI Taxonomy" id="170000"/>
    <lineage>
        <taxon>Eukaryota</taxon>
        <taxon>Fungi</taxon>
        <taxon>Dikarya</taxon>
        <taxon>Basidiomycota</taxon>
        <taxon>Pucciniomycotina</taxon>
        <taxon>Pucciniomycetes</taxon>
        <taxon>Pucciniales</taxon>
        <taxon>Phakopsoraceae</taxon>
        <taxon>Phakopsora</taxon>
    </lineage>
</organism>
<dbReference type="AlphaFoldDB" id="A0AAV0AN04"/>
<dbReference type="Gene3D" id="3.40.50.1100">
    <property type="match status" value="1"/>
</dbReference>
<proteinExistence type="predicted"/>
<dbReference type="SUPFAM" id="SSF53686">
    <property type="entry name" value="Tryptophan synthase beta subunit-like PLP-dependent enzymes"/>
    <property type="match status" value="1"/>
</dbReference>
<evidence type="ECO:0000259" key="1">
    <source>
        <dbReference type="Pfam" id="PF00291"/>
    </source>
</evidence>
<dbReference type="Proteomes" id="UP001153365">
    <property type="component" value="Unassembled WGS sequence"/>
</dbReference>
<evidence type="ECO:0000313" key="3">
    <source>
        <dbReference type="Proteomes" id="UP001153365"/>
    </source>
</evidence>
<name>A0AAV0AN04_PHAPC</name>